<dbReference type="SUPFAM" id="SSF69572">
    <property type="entry name" value="Activating enzymes of the ubiquitin-like proteins"/>
    <property type="match status" value="1"/>
</dbReference>
<gene>
    <name evidence="2" type="ORF">SAMN04487772_1481</name>
</gene>
<organism evidence="2 3">
    <name type="scientific">[Clostridium] polysaccharolyticum</name>
    <dbReference type="NCBI Taxonomy" id="29364"/>
    <lineage>
        <taxon>Bacteria</taxon>
        <taxon>Bacillati</taxon>
        <taxon>Bacillota</taxon>
        <taxon>Clostridia</taxon>
        <taxon>Lachnospirales</taxon>
        <taxon>Lachnospiraceae</taxon>
    </lineage>
</organism>
<dbReference type="GO" id="GO:0004792">
    <property type="term" value="F:thiosulfate-cyanide sulfurtransferase activity"/>
    <property type="evidence" value="ECO:0007669"/>
    <property type="project" value="TreeGrafter"/>
</dbReference>
<dbReference type="OrthoDB" id="9804286at2"/>
<dbReference type="Proteomes" id="UP000199800">
    <property type="component" value="Unassembled WGS sequence"/>
</dbReference>
<evidence type="ECO:0000259" key="1">
    <source>
        <dbReference type="Pfam" id="PF00899"/>
    </source>
</evidence>
<dbReference type="GO" id="GO:0008641">
    <property type="term" value="F:ubiquitin-like modifier activating enzyme activity"/>
    <property type="evidence" value="ECO:0007669"/>
    <property type="project" value="InterPro"/>
</dbReference>
<dbReference type="GO" id="GO:0005737">
    <property type="term" value="C:cytoplasm"/>
    <property type="evidence" value="ECO:0007669"/>
    <property type="project" value="TreeGrafter"/>
</dbReference>
<dbReference type="InterPro" id="IPR045886">
    <property type="entry name" value="ThiF/MoeB/HesA"/>
</dbReference>
<keyword evidence="2" id="KW-0548">Nucleotidyltransferase</keyword>
<dbReference type="Gene3D" id="3.40.50.720">
    <property type="entry name" value="NAD(P)-binding Rossmann-like Domain"/>
    <property type="match status" value="1"/>
</dbReference>
<dbReference type="STRING" id="29364.SAMN04487772_1481"/>
<dbReference type="AlphaFoldDB" id="A0A1I0G4W9"/>
<dbReference type="EMBL" id="FOHN01000048">
    <property type="protein sequence ID" value="SET65971.1"/>
    <property type="molecule type" value="Genomic_DNA"/>
</dbReference>
<reference evidence="2 3" key="1">
    <citation type="submission" date="2016-10" db="EMBL/GenBank/DDBJ databases">
        <authorList>
            <person name="de Groot N.N."/>
        </authorList>
    </citation>
    <scope>NUCLEOTIDE SEQUENCE [LARGE SCALE GENOMIC DNA]</scope>
    <source>
        <strain evidence="2 3">DSM 1801</strain>
    </source>
</reference>
<proteinExistence type="predicted"/>
<sequence>MKYILSDSILFHDAFEDGVYITAAGDKLINIKEKEEEVFAIFEAFMKPRTYEEAYQKTCEEIFVIEDEFQETFEFMRTNNLLKEYDESQTTLNEFQLEKYKRQISSLASLPGNEKKDAKKMQQKICDSHVCIIGVGGTGSHLGLAMASIGVEKMTLIDFDKIELSNTSRQILYDETDVGKYKIDVAKEKLQKYNSRILIDTHNIHITSPDDLMFIGEKKIDLLICCADTPRGEIQRYVDAVCTKFHIPWFLYGPFQHSQIMVGPLFVPGKSKTYNEIYPPTLKTVSERVNKMNQNFVASICDPYNGFASQFAAIEAFKFLTGNSEPKILNRRYYVNTDEWEMEHVDYV</sequence>
<evidence type="ECO:0000313" key="2">
    <source>
        <dbReference type="EMBL" id="SET65971.1"/>
    </source>
</evidence>
<dbReference type="InterPro" id="IPR035985">
    <property type="entry name" value="Ubiquitin-activating_enz"/>
</dbReference>
<feature type="domain" description="THIF-type NAD/FAD binding fold" evidence="1">
    <location>
        <begin position="115"/>
        <end position="342"/>
    </location>
</feature>
<dbReference type="Pfam" id="PF00899">
    <property type="entry name" value="ThiF"/>
    <property type="match status" value="1"/>
</dbReference>
<dbReference type="GO" id="GO:0016779">
    <property type="term" value="F:nucleotidyltransferase activity"/>
    <property type="evidence" value="ECO:0007669"/>
    <property type="project" value="UniProtKB-KW"/>
</dbReference>
<dbReference type="PANTHER" id="PTHR10953">
    <property type="entry name" value="UBIQUITIN-ACTIVATING ENZYME E1"/>
    <property type="match status" value="1"/>
</dbReference>
<keyword evidence="2" id="KW-0808">Transferase</keyword>
<dbReference type="InterPro" id="IPR000594">
    <property type="entry name" value="ThiF_NAD_FAD-bd"/>
</dbReference>
<name>A0A1I0G4W9_9FIRM</name>
<protein>
    <submittedName>
        <fullName evidence="2">Molybdopterin or thiamine biosynthesis adenylyltransferase</fullName>
    </submittedName>
</protein>
<keyword evidence="3" id="KW-1185">Reference proteome</keyword>
<dbReference type="PANTHER" id="PTHR10953:SF102">
    <property type="entry name" value="ADENYLYLTRANSFERASE AND SULFURTRANSFERASE MOCS3"/>
    <property type="match status" value="1"/>
</dbReference>
<accession>A0A1I0G4W9</accession>
<dbReference type="RefSeq" id="WP_092479244.1">
    <property type="nucleotide sequence ID" value="NZ_FOHN01000048.1"/>
</dbReference>
<evidence type="ECO:0000313" key="3">
    <source>
        <dbReference type="Proteomes" id="UP000199800"/>
    </source>
</evidence>